<dbReference type="RefSeq" id="WP_183356311.1">
    <property type="nucleotide sequence ID" value="NZ_BLXX01000015.1"/>
</dbReference>
<proteinExistence type="predicted"/>
<feature type="transmembrane region" description="Helical" evidence="7">
    <location>
        <begin position="41"/>
        <end position="60"/>
    </location>
</feature>
<evidence type="ECO:0000313" key="10">
    <source>
        <dbReference type="Proteomes" id="UP000556026"/>
    </source>
</evidence>
<dbReference type="Pfam" id="PF13190">
    <property type="entry name" value="PDGLE"/>
    <property type="match status" value="1"/>
</dbReference>
<evidence type="ECO:0000256" key="6">
    <source>
        <dbReference type="ARBA" id="ARBA00023136"/>
    </source>
</evidence>
<dbReference type="EMBL" id="BLXX01000015">
    <property type="protein sequence ID" value="GFO61517.1"/>
    <property type="molecule type" value="Genomic_DNA"/>
</dbReference>
<evidence type="ECO:0000259" key="8">
    <source>
        <dbReference type="Pfam" id="PF13190"/>
    </source>
</evidence>
<evidence type="ECO:0000256" key="3">
    <source>
        <dbReference type="ARBA" id="ARBA00022475"/>
    </source>
</evidence>
<dbReference type="GO" id="GO:0000041">
    <property type="term" value="P:transition metal ion transport"/>
    <property type="evidence" value="ECO:0007669"/>
    <property type="project" value="InterPro"/>
</dbReference>
<comment type="caution">
    <text evidence="9">The sequence shown here is derived from an EMBL/GenBank/DDBJ whole genome shotgun (WGS) entry which is preliminary data.</text>
</comment>
<dbReference type="InterPro" id="IPR002751">
    <property type="entry name" value="CbiM/NikMN"/>
</dbReference>
<evidence type="ECO:0000256" key="2">
    <source>
        <dbReference type="ARBA" id="ARBA00022448"/>
    </source>
</evidence>
<comment type="subcellular location">
    <subcellularLocation>
        <location evidence="1">Cell membrane</location>
        <topology evidence="1">Multi-pass membrane protein</topology>
    </subcellularLocation>
</comment>
<evidence type="ECO:0000256" key="7">
    <source>
        <dbReference type="SAM" id="Phobius"/>
    </source>
</evidence>
<dbReference type="Proteomes" id="UP000556026">
    <property type="component" value="Unassembled WGS sequence"/>
</dbReference>
<keyword evidence="4 7" id="KW-0812">Transmembrane</keyword>
<evidence type="ECO:0000313" key="9">
    <source>
        <dbReference type="EMBL" id="GFO61517.1"/>
    </source>
</evidence>
<dbReference type="PANTHER" id="PTHR34229">
    <property type="entry name" value="METAL TRANSPORT PROTEIN HI_1621-RELATED"/>
    <property type="match status" value="1"/>
</dbReference>
<dbReference type="InterPro" id="IPR025937">
    <property type="entry name" value="PDGLE_dom"/>
</dbReference>
<accession>A0A6V8MNR4</accession>
<keyword evidence="3" id="KW-1003">Cell membrane</keyword>
<dbReference type="Pfam" id="PF01891">
    <property type="entry name" value="CbiM"/>
    <property type="match status" value="1"/>
</dbReference>
<dbReference type="AlphaFoldDB" id="A0A6V8MNR4"/>
<feature type="transmembrane region" description="Helical" evidence="7">
    <location>
        <begin position="104"/>
        <end position="130"/>
    </location>
</feature>
<dbReference type="Gene3D" id="1.10.1760.20">
    <property type="match status" value="1"/>
</dbReference>
<dbReference type="PANTHER" id="PTHR34229:SF1">
    <property type="entry name" value="METAL TRANSPORT PROTEIN HI_1621-RELATED"/>
    <property type="match status" value="1"/>
</dbReference>
<name>A0A6V8MNR4_9BACT</name>
<keyword evidence="6 7" id="KW-0472">Membrane</keyword>
<feature type="transmembrane region" description="Helical" evidence="7">
    <location>
        <begin position="72"/>
        <end position="98"/>
    </location>
</feature>
<evidence type="ECO:0000256" key="4">
    <source>
        <dbReference type="ARBA" id="ARBA00022692"/>
    </source>
</evidence>
<evidence type="ECO:0000256" key="1">
    <source>
        <dbReference type="ARBA" id="ARBA00004651"/>
    </source>
</evidence>
<organism evidence="9 10">
    <name type="scientific">Geomonas silvestris</name>
    <dbReference type="NCBI Taxonomy" id="2740184"/>
    <lineage>
        <taxon>Bacteria</taxon>
        <taxon>Pseudomonadati</taxon>
        <taxon>Thermodesulfobacteriota</taxon>
        <taxon>Desulfuromonadia</taxon>
        <taxon>Geobacterales</taxon>
        <taxon>Geobacteraceae</taxon>
        <taxon>Geomonas</taxon>
    </lineage>
</organism>
<evidence type="ECO:0000256" key="5">
    <source>
        <dbReference type="ARBA" id="ARBA00022989"/>
    </source>
</evidence>
<keyword evidence="10" id="KW-1185">Reference proteome</keyword>
<reference evidence="10" key="1">
    <citation type="submission" date="2020-06" db="EMBL/GenBank/DDBJ databases">
        <title>Draft genomic sequence of Geomonas sp. Red330.</title>
        <authorList>
            <person name="Itoh H."/>
            <person name="Zhenxing X."/>
            <person name="Ushijima N."/>
            <person name="Masuda Y."/>
            <person name="Shiratori Y."/>
            <person name="Senoo K."/>
        </authorList>
    </citation>
    <scope>NUCLEOTIDE SEQUENCE [LARGE SCALE GENOMIC DNA]</scope>
    <source>
        <strain evidence="10">Red330</strain>
    </source>
</reference>
<feature type="transmembrane region" description="Helical" evidence="7">
    <location>
        <begin position="142"/>
        <end position="161"/>
    </location>
</feature>
<gene>
    <name evidence="9" type="primary">nikMN</name>
    <name evidence="9" type="ORF">GMST_38420</name>
</gene>
<keyword evidence="5 7" id="KW-1133">Transmembrane helix</keyword>
<protein>
    <submittedName>
        <fullName evidence="9">Cobalamin biosynthesis protein CbiM</fullName>
    </submittedName>
</protein>
<feature type="transmembrane region" description="Helical" evidence="7">
    <location>
        <begin position="173"/>
        <end position="202"/>
    </location>
</feature>
<keyword evidence="2" id="KW-0813">Transport</keyword>
<feature type="domain" description="PDGLE" evidence="8">
    <location>
        <begin position="226"/>
        <end position="341"/>
    </location>
</feature>
<sequence length="351" mass="36571">MHMADALLSPAVGGSMWAASAGAIAYSSAKVRRELDDRKVPLMGVLGAFLFAAQMINFSIPGTGSSGHLGGGLLLAILLGPHAAFLTIASVLIVQALFFADGGLLALGCNIFNMGFFPAFVVYPFIYRNLAGSCPGRGRETWVTVLCAVIGLQLGPFAVVLETVASGIAELPFGTFLLLMLPIHLAIGVVEGVVTAAIVSFVRKARPEILEPAATAAPAGGVWPLRRVLLGFLLLAVVTGGVVSAFASKDPDGLEWAIARITGGSELKARGALHQSLARLQDTVALFPEYDFRSSALKPEPAAAPRAERPLSVHPGTSLAGMIGSLAVLLLVVASGLFLKKRNLRKAYGIH</sequence>
<feature type="transmembrane region" description="Helical" evidence="7">
    <location>
        <begin position="228"/>
        <end position="247"/>
    </location>
</feature>
<dbReference type="GO" id="GO:0005886">
    <property type="term" value="C:plasma membrane"/>
    <property type="evidence" value="ECO:0007669"/>
    <property type="project" value="UniProtKB-SubCell"/>
</dbReference>
<feature type="transmembrane region" description="Helical" evidence="7">
    <location>
        <begin position="319"/>
        <end position="339"/>
    </location>
</feature>